<accession>A0AAI8MAB1</accession>
<sequence>MRAQLLGKGGGLSGCRVTARLLRRRLHRFLAKNARSLVSRYGHKGLPKNSAIKDGRYAAGFPLAYPKYH</sequence>
<protein>
    <submittedName>
        <fullName evidence="1">Uncharacterized protein</fullName>
    </submittedName>
</protein>
<dbReference type="KEGG" id="brs:S23_16940"/>
<evidence type="ECO:0000313" key="2">
    <source>
        <dbReference type="Proteomes" id="UP000007886"/>
    </source>
</evidence>
<name>A0AAI8MAB1_9BRAD</name>
<dbReference type="AlphaFoldDB" id="A0AAI8MAB1"/>
<evidence type="ECO:0000313" key="1">
    <source>
        <dbReference type="EMBL" id="BAL74911.1"/>
    </source>
</evidence>
<gene>
    <name evidence="1" type="ORF">S23_16940</name>
</gene>
<keyword evidence="2" id="KW-1185">Reference proteome</keyword>
<organism evidence="1 2">
    <name type="scientific">Bradyrhizobium cosmicum</name>
    <dbReference type="NCBI Taxonomy" id="1404864"/>
    <lineage>
        <taxon>Bacteria</taxon>
        <taxon>Pseudomonadati</taxon>
        <taxon>Pseudomonadota</taxon>
        <taxon>Alphaproteobacteria</taxon>
        <taxon>Hyphomicrobiales</taxon>
        <taxon>Nitrobacteraceae</taxon>
        <taxon>Bradyrhizobium</taxon>
    </lineage>
</organism>
<dbReference type="Proteomes" id="UP000007886">
    <property type="component" value="Chromosome"/>
</dbReference>
<proteinExistence type="predicted"/>
<reference evidence="1 2" key="1">
    <citation type="journal article" date="2012" name="Microbes Environ.">
        <title>Complete genome sequence of Bradyrhizobium sp. S23321: insights into symbiosis evolution in soil oligotrophs.</title>
        <authorList>
            <person name="Okubo T."/>
            <person name="Tsukui T."/>
            <person name="Maita H."/>
            <person name="Okamoto S."/>
            <person name="Oshima K."/>
            <person name="Fujisawa T."/>
            <person name="Saito A."/>
            <person name="Futamata H."/>
            <person name="Hattori R."/>
            <person name="Shimomura Y."/>
            <person name="Haruta S."/>
            <person name="Morimoto S."/>
            <person name="Wang Y."/>
            <person name="Sakai Y."/>
            <person name="Hattori M."/>
            <person name="Aizawa S."/>
            <person name="Nagashima K.V.P."/>
            <person name="Masuda S."/>
            <person name="Hattori T."/>
            <person name="Yamashita A."/>
            <person name="Bao Z."/>
            <person name="Hayatsu M."/>
            <person name="Kajiya-Kanegae H."/>
            <person name="Yoshinaga I."/>
            <person name="Sakamoto K."/>
            <person name="Toyota K."/>
            <person name="Nakao M."/>
            <person name="Kohara M."/>
            <person name="Anda M."/>
            <person name="Niwa R."/>
            <person name="Jung-Hwan P."/>
            <person name="Sameshima-Saito R."/>
            <person name="Tokuda S."/>
            <person name="Yamamoto S."/>
            <person name="Yamamoto S."/>
            <person name="Yokoyama T."/>
            <person name="Akutsu T."/>
            <person name="Nakamura Y."/>
            <person name="Nakahira-Yanaka Y."/>
            <person name="Takada Hoshino Y."/>
            <person name="Hirakawa H."/>
            <person name="Mitsui H."/>
            <person name="Terasawa K."/>
            <person name="Itakura M."/>
            <person name="Sato S."/>
            <person name="Ikeda-Ohtsubo W."/>
            <person name="Sakakura N."/>
            <person name="Kaminuma E."/>
            <person name="Minamisawa K."/>
        </authorList>
    </citation>
    <scope>NUCLEOTIDE SEQUENCE [LARGE SCALE GENOMIC DNA]</scope>
    <source>
        <strain evidence="1 2">S23321</strain>
    </source>
</reference>
<dbReference type="EMBL" id="AP012279">
    <property type="protein sequence ID" value="BAL74911.1"/>
    <property type="molecule type" value="Genomic_DNA"/>
</dbReference>